<dbReference type="InterPro" id="IPR018644">
    <property type="entry name" value="DUF2071"/>
</dbReference>
<reference evidence="1 2" key="1">
    <citation type="submission" date="2017-11" db="EMBL/GenBank/DDBJ databases">
        <title>Comparitive Functional Genomics of Dry Heat Resistant strains isolated from the Viking Spacecraft.</title>
        <authorList>
            <person name="Seuylemezian A."/>
            <person name="Cooper K."/>
            <person name="Vaishampayan P."/>
        </authorList>
    </citation>
    <scope>NUCLEOTIDE SEQUENCE [LARGE SCALE GENOMIC DNA]</scope>
    <source>
        <strain evidence="1 2">V32-6</strain>
    </source>
</reference>
<dbReference type="RefSeq" id="WP_101647132.1">
    <property type="nucleotide sequence ID" value="NZ_PGVE01000029.1"/>
</dbReference>
<gene>
    <name evidence="1" type="ORF">CVD27_06785</name>
</gene>
<dbReference type="Proteomes" id="UP000234950">
    <property type="component" value="Unassembled WGS sequence"/>
</dbReference>
<evidence type="ECO:0000313" key="1">
    <source>
        <dbReference type="EMBL" id="PLS06962.1"/>
    </source>
</evidence>
<dbReference type="Pfam" id="PF09844">
    <property type="entry name" value="DUF2071"/>
    <property type="match status" value="1"/>
</dbReference>
<dbReference type="InterPro" id="IPR023375">
    <property type="entry name" value="ADC_dom_sf"/>
</dbReference>
<comment type="caution">
    <text evidence="1">The sequence shown here is derived from an EMBL/GenBank/DDBJ whole genome shotgun (WGS) entry which is preliminary data.</text>
</comment>
<dbReference type="AlphaFoldDB" id="A0A2N5HN50"/>
<protein>
    <submittedName>
        <fullName evidence="1">DUF2071 domain-containing protein</fullName>
    </submittedName>
</protein>
<name>A0A2N5HN50_9BACI</name>
<sequence length="256" mass="29795">MNIMNDIGHRSWPLPSKYWIMRQNWKNLLFLHWPIPLEKLRPHIPSSLQIDTFNGSAWVGVILFVLEGIYPRGLSSVSLTSKFPEINVRTYVKCDGKPGIYFMSIDVENWASLKIAKRWYHLPYHSAQISFQEEGQIFHCQSIRKGNGNHPISFKGTYLPVSEVYFPKKGTLDHWLTERYCLYSSNNGVNIYCGEIHHRPWPLQKAEIEIVRNNLFIPFHFDLSEVKPIAHFSSGVDSLMWNIKKIRISNNHSIGT</sequence>
<dbReference type="Gene3D" id="2.40.400.10">
    <property type="entry name" value="Acetoacetate decarboxylase-like"/>
    <property type="match status" value="1"/>
</dbReference>
<organism evidence="1 2">
    <name type="scientific">Neobacillus cucumis</name>
    <dbReference type="NCBI Taxonomy" id="1740721"/>
    <lineage>
        <taxon>Bacteria</taxon>
        <taxon>Bacillati</taxon>
        <taxon>Bacillota</taxon>
        <taxon>Bacilli</taxon>
        <taxon>Bacillales</taxon>
        <taxon>Bacillaceae</taxon>
        <taxon>Neobacillus</taxon>
    </lineage>
</organism>
<keyword evidence="2" id="KW-1185">Reference proteome</keyword>
<dbReference type="PANTHER" id="PTHR39186">
    <property type="entry name" value="DUF2071 FAMILY PROTEIN"/>
    <property type="match status" value="1"/>
</dbReference>
<accession>A0A2N5HN50</accession>
<dbReference type="SUPFAM" id="SSF160104">
    <property type="entry name" value="Acetoacetate decarboxylase-like"/>
    <property type="match status" value="1"/>
</dbReference>
<dbReference type="EMBL" id="PGVE01000029">
    <property type="protein sequence ID" value="PLS06962.1"/>
    <property type="molecule type" value="Genomic_DNA"/>
</dbReference>
<dbReference type="PANTHER" id="PTHR39186:SF1">
    <property type="entry name" value="DUF2071 DOMAIN-CONTAINING PROTEIN"/>
    <property type="match status" value="1"/>
</dbReference>
<dbReference type="OrthoDB" id="150993at2"/>
<proteinExistence type="predicted"/>
<evidence type="ECO:0000313" key="2">
    <source>
        <dbReference type="Proteomes" id="UP000234950"/>
    </source>
</evidence>